<dbReference type="SUPFAM" id="SSF50465">
    <property type="entry name" value="EF-Tu/eEF-1alpha/eIF2-gamma C-terminal domain"/>
    <property type="match status" value="1"/>
</dbReference>
<dbReference type="PANTHER" id="PTHR23115">
    <property type="entry name" value="TRANSLATION FACTOR"/>
    <property type="match status" value="1"/>
</dbReference>
<dbReference type="PROSITE" id="PS51722">
    <property type="entry name" value="G_TR_2"/>
    <property type="match status" value="1"/>
</dbReference>
<evidence type="ECO:0000256" key="1">
    <source>
        <dbReference type="ARBA" id="ARBA00012391"/>
    </source>
</evidence>
<reference evidence="8 9" key="1">
    <citation type="submission" date="2024-08" db="EMBL/GenBank/DDBJ databases">
        <authorList>
            <person name="Feng Z."/>
            <person name="Ronholm J."/>
        </authorList>
    </citation>
    <scope>NUCLEOTIDE SEQUENCE [LARGE SCALE GENOMIC DNA]</scope>
    <source>
        <strain evidence="8 9">4-AB0-8</strain>
    </source>
</reference>
<evidence type="ECO:0000256" key="4">
    <source>
        <dbReference type="ARBA" id="ARBA00022741"/>
    </source>
</evidence>
<keyword evidence="4" id="KW-0547">Nucleotide-binding</keyword>
<evidence type="ECO:0000256" key="3">
    <source>
        <dbReference type="ARBA" id="ARBA00022695"/>
    </source>
</evidence>
<gene>
    <name evidence="8" type="ORF">ACBP88_06095</name>
</gene>
<dbReference type="SUPFAM" id="SSF52540">
    <property type="entry name" value="P-loop containing nucleoside triphosphate hydrolases"/>
    <property type="match status" value="1"/>
</dbReference>
<dbReference type="Gene3D" id="3.40.50.300">
    <property type="entry name" value="P-loop containing nucleotide triphosphate hydrolases"/>
    <property type="match status" value="1"/>
</dbReference>
<dbReference type="Pfam" id="PF00009">
    <property type="entry name" value="GTP_EFTU"/>
    <property type="match status" value="1"/>
</dbReference>
<accession>A0ABV4IB16</accession>
<dbReference type="Gene3D" id="2.40.30.10">
    <property type="entry name" value="Translation factors"/>
    <property type="match status" value="2"/>
</dbReference>
<dbReference type="Proteomes" id="UP001567350">
    <property type="component" value="Unassembled WGS sequence"/>
</dbReference>
<dbReference type="InterPro" id="IPR009001">
    <property type="entry name" value="Transl_elong_EF1A/Init_IF2_C"/>
</dbReference>
<proteinExistence type="predicted"/>
<dbReference type="InterPro" id="IPR031157">
    <property type="entry name" value="G_TR_CS"/>
</dbReference>
<dbReference type="GO" id="GO:0016779">
    <property type="term" value="F:nucleotidyltransferase activity"/>
    <property type="evidence" value="ECO:0007669"/>
    <property type="project" value="UniProtKB-KW"/>
</dbReference>
<dbReference type="InterPro" id="IPR011779">
    <property type="entry name" value="SO4_adenylTrfase_lsu"/>
</dbReference>
<keyword evidence="3 8" id="KW-0548">Nucleotidyltransferase</keyword>
<evidence type="ECO:0000256" key="6">
    <source>
        <dbReference type="ARBA" id="ARBA00023134"/>
    </source>
</evidence>
<dbReference type="EMBL" id="JBGJLR010000004">
    <property type="protein sequence ID" value="MEZ2739037.1"/>
    <property type="molecule type" value="Genomic_DNA"/>
</dbReference>
<evidence type="ECO:0000256" key="5">
    <source>
        <dbReference type="ARBA" id="ARBA00022840"/>
    </source>
</evidence>
<dbReference type="InterPro" id="IPR044139">
    <property type="entry name" value="CysN_NoDQ_III"/>
</dbReference>
<keyword evidence="9" id="KW-1185">Reference proteome</keyword>
<protein>
    <recommendedName>
        <fullName evidence="1">sulfate adenylyltransferase</fullName>
        <ecNumber evidence="1">2.7.7.4</ecNumber>
    </recommendedName>
</protein>
<evidence type="ECO:0000313" key="9">
    <source>
        <dbReference type="Proteomes" id="UP001567350"/>
    </source>
</evidence>
<keyword evidence="5" id="KW-0067">ATP-binding</keyword>
<dbReference type="SUPFAM" id="SSF50447">
    <property type="entry name" value="Translation proteins"/>
    <property type="match status" value="1"/>
</dbReference>
<dbReference type="InterPro" id="IPR000795">
    <property type="entry name" value="T_Tr_GTP-bd_dom"/>
</dbReference>
<dbReference type="PROSITE" id="PS00301">
    <property type="entry name" value="G_TR_1"/>
    <property type="match status" value="1"/>
</dbReference>
<dbReference type="InterPro" id="IPR054696">
    <property type="entry name" value="GTP-eEF1A_C"/>
</dbReference>
<dbReference type="NCBIfam" id="TIGR02034">
    <property type="entry name" value="CysN"/>
    <property type="match status" value="1"/>
</dbReference>
<dbReference type="InterPro" id="IPR050100">
    <property type="entry name" value="TRAFAC_GTPase_members"/>
</dbReference>
<evidence type="ECO:0000256" key="2">
    <source>
        <dbReference type="ARBA" id="ARBA00022679"/>
    </source>
</evidence>
<keyword evidence="6" id="KW-0342">GTP-binding</keyword>
<keyword evidence="2" id="KW-0808">Transferase</keyword>
<sequence length="459" mass="48789">MTETLTSVATSAGTASANGQFDSDSDHVSALRFITCGSVDDGKSTLIGRLLVDTRAVLQDQLAGVTKSGETDLALLTDGLSAEREQGITIDVAYRYFNTDARKFIIGDAPGHEQYTRNMVTAVSSADAAVVLVDATKLDWQSADLQLLPQTRRHSLLAHLLRVHSLVFAVNKLDAVADPALAFTHIRGALERFARDAGIAVAATVPVSALKGYNVVNAHHGWAGYDGPSLLQLLEQLPNTPADSDLPLALPVQWVEKFHDSAITTQGRRVFWGRVAAGSAQVGTQVHILPSGQLATIAQVIDHARTPQGVAAGLSAGITLDREVDVSRGDWIVAAPVQAAVVDDDFDTPTAQPAWPSSRNLSATVAWMDNEPLVPGRVYWALHGHRWVKAKAQRVVHRLNIHTLAQEAATQLEPNAIGVVEFALQEAIPAAAFAHSRALGSLILVDTASNATAGAVLVQ</sequence>
<evidence type="ECO:0000313" key="8">
    <source>
        <dbReference type="EMBL" id="MEZ2739037.1"/>
    </source>
</evidence>
<dbReference type="Pfam" id="PF22594">
    <property type="entry name" value="GTP-eEF1A_C"/>
    <property type="match status" value="1"/>
</dbReference>
<name>A0ABV4IB16_9BURK</name>
<dbReference type="RefSeq" id="WP_370891293.1">
    <property type="nucleotide sequence ID" value="NZ_JBGJLR010000004.1"/>
</dbReference>
<dbReference type="PRINTS" id="PR00315">
    <property type="entry name" value="ELONGATNFCT"/>
</dbReference>
<dbReference type="EC" id="2.7.7.4" evidence="1"/>
<dbReference type="InterPro" id="IPR009000">
    <property type="entry name" value="Transl_B-barrel_sf"/>
</dbReference>
<evidence type="ECO:0000259" key="7">
    <source>
        <dbReference type="PROSITE" id="PS51722"/>
    </source>
</evidence>
<dbReference type="InterPro" id="IPR027417">
    <property type="entry name" value="P-loop_NTPase"/>
</dbReference>
<dbReference type="CDD" id="cd04095">
    <property type="entry name" value="CysN_NoDQ_III"/>
    <property type="match status" value="1"/>
</dbReference>
<organism evidence="8 9">
    <name type="scientific">Comamonas jiangduensis</name>
    <dbReference type="NCBI Taxonomy" id="1194168"/>
    <lineage>
        <taxon>Bacteria</taxon>
        <taxon>Pseudomonadati</taxon>
        <taxon>Pseudomonadota</taxon>
        <taxon>Betaproteobacteria</taxon>
        <taxon>Burkholderiales</taxon>
        <taxon>Comamonadaceae</taxon>
        <taxon>Comamonas</taxon>
    </lineage>
</organism>
<comment type="caution">
    <text evidence="8">The sequence shown here is derived from an EMBL/GenBank/DDBJ whole genome shotgun (WGS) entry which is preliminary data.</text>
</comment>
<feature type="domain" description="Tr-type G" evidence="7">
    <location>
        <begin position="28"/>
        <end position="242"/>
    </location>
</feature>